<proteinExistence type="predicted"/>
<evidence type="ECO:0000313" key="10">
    <source>
        <dbReference type="Proteomes" id="UP000788993"/>
    </source>
</evidence>
<dbReference type="CDD" id="cd12148">
    <property type="entry name" value="fungal_TF_MHR"/>
    <property type="match status" value="1"/>
</dbReference>
<dbReference type="GO" id="GO:0000981">
    <property type="term" value="F:DNA-binding transcription factor activity, RNA polymerase II-specific"/>
    <property type="evidence" value="ECO:0007669"/>
    <property type="project" value="InterPro"/>
</dbReference>
<dbReference type="EMBL" id="JAEUBD010001266">
    <property type="protein sequence ID" value="KAH3662742.1"/>
    <property type="molecule type" value="Genomic_DNA"/>
</dbReference>
<dbReference type="InterPro" id="IPR036864">
    <property type="entry name" value="Zn2-C6_fun-type_DNA-bd_sf"/>
</dbReference>
<dbReference type="CDD" id="cd00067">
    <property type="entry name" value="GAL4"/>
    <property type="match status" value="1"/>
</dbReference>
<evidence type="ECO:0000256" key="5">
    <source>
        <dbReference type="ARBA" id="ARBA00023125"/>
    </source>
</evidence>
<dbReference type="SMART" id="SM00906">
    <property type="entry name" value="Fungal_trans"/>
    <property type="match status" value="1"/>
</dbReference>
<feature type="domain" description="Zn(2)-C6 fungal-type" evidence="8">
    <location>
        <begin position="25"/>
        <end position="57"/>
    </location>
</feature>
<dbReference type="Pfam" id="PF00172">
    <property type="entry name" value="Zn_clus"/>
    <property type="match status" value="1"/>
</dbReference>
<evidence type="ECO:0000256" key="7">
    <source>
        <dbReference type="ARBA" id="ARBA00023242"/>
    </source>
</evidence>
<dbReference type="InterPro" id="IPR052202">
    <property type="entry name" value="Yeast_MetPath_Reg"/>
</dbReference>
<evidence type="ECO:0000256" key="1">
    <source>
        <dbReference type="ARBA" id="ARBA00004123"/>
    </source>
</evidence>
<dbReference type="PROSITE" id="PS50048">
    <property type="entry name" value="ZN2_CY6_FUNGAL_2"/>
    <property type="match status" value="1"/>
</dbReference>
<reference evidence="9" key="2">
    <citation type="submission" date="2021-01" db="EMBL/GenBank/DDBJ databases">
        <authorList>
            <person name="Schikora-Tamarit M.A."/>
        </authorList>
    </citation>
    <scope>NUCLEOTIDE SEQUENCE</scope>
    <source>
        <strain evidence="9">NCAIM Y.01608</strain>
    </source>
</reference>
<dbReference type="PANTHER" id="PTHR47782:SF12">
    <property type="entry name" value="ZN(II)2CYS6 TRANSCRIPTION FACTOR (EUROFUNG)"/>
    <property type="match status" value="1"/>
</dbReference>
<dbReference type="PANTHER" id="PTHR47782">
    <property type="entry name" value="ZN(II)2CYS6 TRANSCRIPTION FACTOR (EUROFUNG)-RELATED"/>
    <property type="match status" value="1"/>
</dbReference>
<comment type="caution">
    <text evidence="9">The sequence shown here is derived from an EMBL/GenBank/DDBJ whole genome shotgun (WGS) entry which is preliminary data.</text>
</comment>
<evidence type="ECO:0000256" key="3">
    <source>
        <dbReference type="ARBA" id="ARBA00022833"/>
    </source>
</evidence>
<keyword evidence="3" id="KW-0862">Zinc</keyword>
<dbReference type="Pfam" id="PF04082">
    <property type="entry name" value="Fungal_trans"/>
    <property type="match status" value="1"/>
</dbReference>
<dbReference type="GO" id="GO:0005634">
    <property type="term" value="C:nucleus"/>
    <property type="evidence" value="ECO:0007669"/>
    <property type="project" value="UniProtKB-SubCell"/>
</dbReference>
<reference evidence="9" key="1">
    <citation type="journal article" date="2021" name="Open Biol.">
        <title>Shared evolutionary footprints suggest mitochondrial oxidative damage underlies multiple complex I losses in fungi.</title>
        <authorList>
            <person name="Schikora-Tamarit M.A."/>
            <person name="Marcet-Houben M."/>
            <person name="Nosek J."/>
            <person name="Gabaldon T."/>
        </authorList>
    </citation>
    <scope>NUCLEOTIDE SEQUENCE</scope>
    <source>
        <strain evidence="9">NCAIM Y.01608</strain>
    </source>
</reference>
<dbReference type="AlphaFoldDB" id="A0A9P8P0R9"/>
<keyword evidence="4" id="KW-0805">Transcription regulation</keyword>
<dbReference type="GO" id="GO:0006351">
    <property type="term" value="P:DNA-templated transcription"/>
    <property type="evidence" value="ECO:0007669"/>
    <property type="project" value="InterPro"/>
</dbReference>
<dbReference type="InterPro" id="IPR007219">
    <property type="entry name" value="XnlR_reg_dom"/>
</dbReference>
<dbReference type="Proteomes" id="UP000788993">
    <property type="component" value="Unassembled WGS sequence"/>
</dbReference>
<keyword evidence="6" id="KW-0804">Transcription</keyword>
<name>A0A9P8P0R9_9ASCO</name>
<comment type="subcellular location">
    <subcellularLocation>
        <location evidence="1">Nucleus</location>
    </subcellularLocation>
</comment>
<dbReference type="PROSITE" id="PS00463">
    <property type="entry name" value="ZN2_CY6_FUNGAL_1"/>
    <property type="match status" value="1"/>
</dbReference>
<evidence type="ECO:0000256" key="6">
    <source>
        <dbReference type="ARBA" id="ARBA00023163"/>
    </source>
</evidence>
<gene>
    <name evidence="9" type="ORF">OGATHE_004318</name>
</gene>
<dbReference type="SUPFAM" id="SSF57701">
    <property type="entry name" value="Zn2/Cys6 DNA-binding domain"/>
    <property type="match status" value="1"/>
</dbReference>
<evidence type="ECO:0000259" key="8">
    <source>
        <dbReference type="PROSITE" id="PS50048"/>
    </source>
</evidence>
<dbReference type="GO" id="GO:0045944">
    <property type="term" value="P:positive regulation of transcription by RNA polymerase II"/>
    <property type="evidence" value="ECO:0007669"/>
    <property type="project" value="TreeGrafter"/>
</dbReference>
<dbReference type="InterPro" id="IPR001138">
    <property type="entry name" value="Zn2Cys6_DnaBD"/>
</dbReference>
<dbReference type="GO" id="GO:0043565">
    <property type="term" value="F:sequence-specific DNA binding"/>
    <property type="evidence" value="ECO:0007669"/>
    <property type="project" value="TreeGrafter"/>
</dbReference>
<evidence type="ECO:0000256" key="4">
    <source>
        <dbReference type="ARBA" id="ARBA00023015"/>
    </source>
</evidence>
<dbReference type="SMART" id="SM00066">
    <property type="entry name" value="GAL4"/>
    <property type="match status" value="1"/>
</dbReference>
<accession>A0A9P8P0R9</accession>
<protein>
    <recommendedName>
        <fullName evidence="8">Zn(2)-C6 fungal-type domain-containing protein</fullName>
    </recommendedName>
</protein>
<dbReference type="Gene3D" id="4.10.240.10">
    <property type="entry name" value="Zn(2)-C6 fungal-type DNA-binding domain"/>
    <property type="match status" value="1"/>
</dbReference>
<keyword evidence="5" id="KW-0238">DNA-binding</keyword>
<sequence>MFKPLKIENNGVTFYLFMSNRSRFACERCKRSKRKCDGIPDVKGCTVCRKAGLECSILHHEEQTAKYIAQLEAKIKYLESKSHSETADTALKLASNPSRIKEPPEKSSFGPNLSFIFRRDLDGSPLNEHQDKFVPEALETPPSNTGPPDYTRLIEDDEMGKRLIESCMKLMFSRFPFLHRDHAYQLHRNRKELLQKPETRQDAVNRFALLMIYAIGLRVTQMIKADTLEGFTYYNADDIYADASQDLDRICAVVDIDAVRCLILVAYFMLRSSRSHQIWHLCGLIIRLCVDLNLHRRETGPVPIEELHESVMRRRVFWSAYVMERSICMHFGRPMCLSDYDIDAELPYNIDDSVTDCHELDDIINKHPEKMGSTVITDMTVGINLIKLRRIDSVIQHSIYRVDQERDIVTLLKDIGVMYERVQQWKNDLPAFDEEHNQLFMTLLYHKTIRILLVPLISKDIEVSSSPEAQFFVDQCVKSCGTICLLAKRLIQLDWYCHSFIAIHTLFVSAMTLIYCLLTGRLEWTVEISTCLQSCSTALFVVGERMPFTKSFLRDAYERVLNKTMEQMSKKETNNKTKNYRIGGINVLDKPTELEFPLFQEQKYSELDLNESLNSPIVDDFDELWQIISDQRPFPFGIEGNVALNEFNYGLDDGYQY</sequence>
<evidence type="ECO:0000313" key="9">
    <source>
        <dbReference type="EMBL" id="KAH3662742.1"/>
    </source>
</evidence>
<organism evidence="9 10">
    <name type="scientific">Ogataea polymorpha</name>
    <dbReference type="NCBI Taxonomy" id="460523"/>
    <lineage>
        <taxon>Eukaryota</taxon>
        <taxon>Fungi</taxon>
        <taxon>Dikarya</taxon>
        <taxon>Ascomycota</taxon>
        <taxon>Saccharomycotina</taxon>
        <taxon>Pichiomycetes</taxon>
        <taxon>Pichiales</taxon>
        <taxon>Pichiaceae</taxon>
        <taxon>Ogataea</taxon>
    </lineage>
</organism>
<keyword evidence="10" id="KW-1185">Reference proteome</keyword>
<keyword evidence="2" id="KW-0479">Metal-binding</keyword>
<evidence type="ECO:0000256" key="2">
    <source>
        <dbReference type="ARBA" id="ARBA00022723"/>
    </source>
</evidence>
<dbReference type="GO" id="GO:0008270">
    <property type="term" value="F:zinc ion binding"/>
    <property type="evidence" value="ECO:0007669"/>
    <property type="project" value="InterPro"/>
</dbReference>
<keyword evidence="7" id="KW-0539">Nucleus</keyword>